<keyword evidence="2 8" id="KW-0813">Transport</keyword>
<evidence type="ECO:0000313" key="14">
    <source>
        <dbReference type="Proteomes" id="UP001224325"/>
    </source>
</evidence>
<dbReference type="RefSeq" id="WP_308993172.1">
    <property type="nucleotide sequence ID" value="NZ_CP155618.1"/>
</dbReference>
<evidence type="ECO:0000256" key="2">
    <source>
        <dbReference type="ARBA" id="ARBA00022448"/>
    </source>
</evidence>
<evidence type="ECO:0000256" key="4">
    <source>
        <dbReference type="ARBA" id="ARBA00022692"/>
    </source>
</evidence>
<dbReference type="Gene3D" id="2.60.40.1120">
    <property type="entry name" value="Carboxypeptidase-like, regulatory domain"/>
    <property type="match status" value="1"/>
</dbReference>
<evidence type="ECO:0000256" key="5">
    <source>
        <dbReference type="ARBA" id="ARBA00023077"/>
    </source>
</evidence>
<accession>A0AAU7ELQ4</accession>
<dbReference type="SUPFAM" id="SSF49464">
    <property type="entry name" value="Carboxypeptidase regulatory domain-like"/>
    <property type="match status" value="1"/>
</dbReference>
<dbReference type="SUPFAM" id="SSF56935">
    <property type="entry name" value="Porins"/>
    <property type="match status" value="1"/>
</dbReference>
<dbReference type="InterPro" id="IPR000531">
    <property type="entry name" value="Beta-barrel_TonB"/>
</dbReference>
<dbReference type="InterPro" id="IPR008969">
    <property type="entry name" value="CarboxyPept-like_regulatory"/>
</dbReference>
<keyword evidence="6 8" id="KW-0472">Membrane</keyword>
<keyword evidence="13" id="KW-0675">Receptor</keyword>
<evidence type="ECO:0000256" key="7">
    <source>
        <dbReference type="ARBA" id="ARBA00023237"/>
    </source>
</evidence>
<dbReference type="Gene3D" id="2.40.170.20">
    <property type="entry name" value="TonB-dependent receptor, beta-barrel domain"/>
    <property type="match status" value="1"/>
</dbReference>
<reference evidence="13" key="1">
    <citation type="submission" date="2024-04" db="EMBL/GenBank/DDBJ databases">
        <title>Mariniflexile litorale, isolated from the shallow sediments of the Sea of Japan.</title>
        <authorList>
            <person name="Romanenko L."/>
            <person name="Isaeva M."/>
        </authorList>
    </citation>
    <scope>NUCLEOTIDE SEQUENCE [LARGE SCALE GENOMIC DNA]</scope>
    <source>
        <strain evidence="13">KMM 9835</strain>
    </source>
</reference>
<name>A0AAU7ELQ4_9FLAO</name>
<evidence type="ECO:0000256" key="9">
    <source>
        <dbReference type="RuleBase" id="RU003357"/>
    </source>
</evidence>
<feature type="chain" id="PRO_5043963828" evidence="10">
    <location>
        <begin position="23"/>
        <end position="987"/>
    </location>
</feature>
<dbReference type="GO" id="GO:0009279">
    <property type="term" value="C:cell outer membrane"/>
    <property type="evidence" value="ECO:0007669"/>
    <property type="project" value="UniProtKB-SubCell"/>
</dbReference>
<proteinExistence type="inferred from homology"/>
<sequence length="987" mass="105843">MKNFSLFKICLILGLFFPLAIAAQGVITGTIIEAGTNAPLPGANIIIKGTTNGAISDFDGKFSINVAAFPVTVVVSSVGFNSKEVIVTSSKSIKVLLQEGVSLDEVMLIGSRNPSRTSVDTAVPVDVIDMAELTTAGPQVSVTQILNYVAPSFSSNTQTVSDGTDHIDPAQLRGLGPDQVLVLVNGKRRHTSSLVNVNGTPGRGSVGTDLNAIPAASIKRIEVLRDGAAAQYGSDAIAGVINIVLKNNVNELTATVTTGANISKNANDHDGGIDGEKTQIDINYGIPLGDNGGFINLTGSLTSRNRTSRAKAFSGRIFNEYNAIEWQASNAGFNLSELRTNLGAIQTFAQSVPYFDNALKTQIANANSIEELSGYNVATGVQGAGILKGVGDFTDQELAVRGQTRNDYNMSVGQSGLDQGQFMGNLEIPFGDKENETKFYAFGGLSYRHGDASGFYRAPGTGSGRGNTLAYINGFLPDIESDIIDKSLGFGISGKINDWNVDLSHTWGKNTFAYIITNTTNFYLQASSPTEFEAGLNGFQQNTVNLDVSKFYDDIMSGLNVAFGAEYRVENFFIEAGEESSYERYDINGEIASGVAISATPALKVTDFYGDQPSEGAQVFKGFTPENVIDANRNSMALYVDVEGDISEEFLLSGAVRYEDFSDFGSTLNGKLAMRYKLSQNTNLRGAVSTGFRAPSLHQQFYSKSNTLFNDQGISQEVGTFTNNSRAAKLFGIPKLKEETSFNASLGFTSKIPSANLTLTVDGFYIAIDDRITYTGNFSNPNDGSALSDVFDNLDIGQAAFFANAIDTETKGVDVVIAHKANVGKGKLTNNLAATYSKTTKVGATKGSDILKNAGLLETYFDESSRVYLELAVPRVKANLSHNLDMGKWNFFLRNAFFGSVEDTGTLNDGSGNHPVIGSVVVTDLTIGYNFSDALRLTVGANNLLDVYPDELPGYLTSSNQFVYSRRVSQFGNNGRYVFGRLSFNLK</sequence>
<dbReference type="InterPro" id="IPR036942">
    <property type="entry name" value="Beta-barrel_TonB_sf"/>
</dbReference>
<dbReference type="Pfam" id="PF00593">
    <property type="entry name" value="TonB_dep_Rec_b-barrel"/>
    <property type="match status" value="1"/>
</dbReference>
<dbReference type="PANTHER" id="PTHR47234">
    <property type="match status" value="1"/>
</dbReference>
<dbReference type="InterPro" id="IPR039426">
    <property type="entry name" value="TonB-dep_rcpt-like"/>
</dbReference>
<dbReference type="InterPro" id="IPR012910">
    <property type="entry name" value="Plug_dom"/>
</dbReference>
<keyword evidence="7 8" id="KW-0998">Cell outer membrane</keyword>
<keyword evidence="3 8" id="KW-1134">Transmembrane beta strand</keyword>
<feature type="domain" description="TonB-dependent receptor plug" evidence="12">
    <location>
        <begin position="120"/>
        <end position="240"/>
    </location>
</feature>
<evidence type="ECO:0000259" key="12">
    <source>
        <dbReference type="Pfam" id="PF07715"/>
    </source>
</evidence>
<dbReference type="Pfam" id="PF13715">
    <property type="entry name" value="CarbopepD_reg_2"/>
    <property type="match status" value="1"/>
</dbReference>
<keyword evidence="10" id="KW-0732">Signal</keyword>
<dbReference type="PANTHER" id="PTHR47234:SF3">
    <property type="entry name" value="SECRETIN_TONB SHORT N-TERMINAL DOMAIN-CONTAINING PROTEIN"/>
    <property type="match status" value="1"/>
</dbReference>
<dbReference type="PROSITE" id="PS52016">
    <property type="entry name" value="TONB_DEPENDENT_REC_3"/>
    <property type="match status" value="1"/>
</dbReference>
<feature type="domain" description="TonB-dependent receptor-like beta-barrel" evidence="11">
    <location>
        <begin position="449"/>
        <end position="944"/>
    </location>
</feature>
<dbReference type="Gene3D" id="2.170.130.10">
    <property type="entry name" value="TonB-dependent receptor, plug domain"/>
    <property type="match status" value="1"/>
</dbReference>
<feature type="signal peptide" evidence="10">
    <location>
        <begin position="1"/>
        <end position="22"/>
    </location>
</feature>
<keyword evidence="14" id="KW-1185">Reference proteome</keyword>
<gene>
    <name evidence="13" type="ORF">QLS71_008405</name>
</gene>
<evidence type="ECO:0000256" key="1">
    <source>
        <dbReference type="ARBA" id="ARBA00004571"/>
    </source>
</evidence>
<dbReference type="Proteomes" id="UP001224325">
    <property type="component" value="Chromosome"/>
</dbReference>
<dbReference type="AlphaFoldDB" id="A0AAU7ELQ4"/>
<protein>
    <submittedName>
        <fullName evidence="13">TonB-dependent receptor</fullName>
    </submittedName>
</protein>
<evidence type="ECO:0000256" key="3">
    <source>
        <dbReference type="ARBA" id="ARBA00022452"/>
    </source>
</evidence>
<evidence type="ECO:0000313" key="13">
    <source>
        <dbReference type="EMBL" id="XBL16026.1"/>
    </source>
</evidence>
<keyword evidence="5 9" id="KW-0798">TonB box</keyword>
<organism evidence="13 14">
    <name type="scientific">Mariniflexile litorale</name>
    <dbReference type="NCBI Taxonomy" id="3045158"/>
    <lineage>
        <taxon>Bacteria</taxon>
        <taxon>Pseudomonadati</taxon>
        <taxon>Bacteroidota</taxon>
        <taxon>Flavobacteriia</taxon>
        <taxon>Flavobacteriales</taxon>
        <taxon>Flavobacteriaceae</taxon>
        <taxon>Mariniflexile</taxon>
    </lineage>
</organism>
<dbReference type="InterPro" id="IPR037066">
    <property type="entry name" value="Plug_dom_sf"/>
</dbReference>
<dbReference type="KEGG" id="mlil:QLS71_008405"/>
<evidence type="ECO:0000259" key="11">
    <source>
        <dbReference type="Pfam" id="PF00593"/>
    </source>
</evidence>
<comment type="similarity">
    <text evidence="8 9">Belongs to the TonB-dependent receptor family.</text>
</comment>
<comment type="subcellular location">
    <subcellularLocation>
        <location evidence="1 8">Cell outer membrane</location>
        <topology evidence="1 8">Multi-pass membrane protein</topology>
    </subcellularLocation>
</comment>
<keyword evidence="4 8" id="KW-0812">Transmembrane</keyword>
<dbReference type="EMBL" id="CP155618">
    <property type="protein sequence ID" value="XBL16026.1"/>
    <property type="molecule type" value="Genomic_DNA"/>
</dbReference>
<evidence type="ECO:0000256" key="8">
    <source>
        <dbReference type="PROSITE-ProRule" id="PRU01360"/>
    </source>
</evidence>
<evidence type="ECO:0000256" key="10">
    <source>
        <dbReference type="SAM" id="SignalP"/>
    </source>
</evidence>
<dbReference type="Pfam" id="PF07715">
    <property type="entry name" value="Plug"/>
    <property type="match status" value="1"/>
</dbReference>
<evidence type="ECO:0000256" key="6">
    <source>
        <dbReference type="ARBA" id="ARBA00023136"/>
    </source>
</evidence>